<evidence type="ECO:0000256" key="1">
    <source>
        <dbReference type="ARBA" id="ARBA00004651"/>
    </source>
</evidence>
<keyword evidence="5" id="KW-1133">Transmembrane helix</keyword>
<protein>
    <submittedName>
        <fullName evidence="7">Putative oxidoreductase</fullName>
    </submittedName>
</protein>
<evidence type="ECO:0000313" key="8">
    <source>
        <dbReference type="Proteomes" id="UP000316545"/>
    </source>
</evidence>
<dbReference type="InterPro" id="IPR032808">
    <property type="entry name" value="DoxX"/>
</dbReference>
<dbReference type="GO" id="GO:0005886">
    <property type="term" value="C:plasma membrane"/>
    <property type="evidence" value="ECO:0007669"/>
    <property type="project" value="UniProtKB-SubCell"/>
</dbReference>
<evidence type="ECO:0000256" key="4">
    <source>
        <dbReference type="ARBA" id="ARBA00022692"/>
    </source>
</evidence>
<comment type="subcellular location">
    <subcellularLocation>
        <location evidence="1">Cell membrane</location>
        <topology evidence="1">Multi-pass membrane protein</topology>
    </subcellularLocation>
</comment>
<evidence type="ECO:0000256" key="6">
    <source>
        <dbReference type="ARBA" id="ARBA00023136"/>
    </source>
</evidence>
<dbReference type="PANTHER" id="PTHR33452:SF1">
    <property type="entry name" value="INNER MEMBRANE PROTEIN YPHA-RELATED"/>
    <property type="match status" value="1"/>
</dbReference>
<evidence type="ECO:0000313" key="7">
    <source>
        <dbReference type="EMBL" id="TWB28493.1"/>
    </source>
</evidence>
<evidence type="ECO:0000256" key="2">
    <source>
        <dbReference type="ARBA" id="ARBA00006679"/>
    </source>
</evidence>
<gene>
    <name evidence="7" type="ORF">FBZ88_105212</name>
</gene>
<dbReference type="Pfam" id="PF07681">
    <property type="entry name" value="DoxX"/>
    <property type="match status" value="1"/>
</dbReference>
<keyword evidence="3" id="KW-1003">Cell membrane</keyword>
<evidence type="ECO:0000256" key="3">
    <source>
        <dbReference type="ARBA" id="ARBA00022475"/>
    </source>
</evidence>
<reference evidence="7 8" key="1">
    <citation type="submission" date="2019-06" db="EMBL/GenBank/DDBJ databases">
        <title>Genomic Encyclopedia of Type Strains, Phase IV (KMG-V): Genome sequencing to study the core and pangenomes of soil and plant-associated prokaryotes.</title>
        <authorList>
            <person name="Whitman W."/>
        </authorList>
    </citation>
    <scope>NUCLEOTIDE SEQUENCE [LARGE SCALE GENOMIC DNA]</scope>
    <source>
        <strain evidence="7 8">BR 11865</strain>
    </source>
</reference>
<keyword evidence="8" id="KW-1185">Reference proteome</keyword>
<dbReference type="InterPro" id="IPR051907">
    <property type="entry name" value="DoxX-like_oxidoreductase"/>
</dbReference>
<organism evidence="7 8">
    <name type="scientific">Nitrospirillum amazonense</name>
    <dbReference type="NCBI Taxonomy" id="28077"/>
    <lineage>
        <taxon>Bacteria</taxon>
        <taxon>Pseudomonadati</taxon>
        <taxon>Pseudomonadota</taxon>
        <taxon>Alphaproteobacteria</taxon>
        <taxon>Rhodospirillales</taxon>
        <taxon>Azospirillaceae</taxon>
        <taxon>Nitrospirillum</taxon>
    </lineage>
</organism>
<name>A0A560G3M4_9PROT</name>
<accession>A0A560G3M4</accession>
<comment type="caution">
    <text evidence="7">The sequence shown here is derived from an EMBL/GenBank/DDBJ whole genome shotgun (WGS) entry which is preliminary data.</text>
</comment>
<keyword evidence="6" id="KW-0472">Membrane</keyword>
<dbReference type="AlphaFoldDB" id="A0A560G3M4"/>
<keyword evidence="4" id="KW-0812">Transmembrane</keyword>
<dbReference type="EMBL" id="VITO01000005">
    <property type="protein sequence ID" value="TWB28493.1"/>
    <property type="molecule type" value="Genomic_DNA"/>
</dbReference>
<comment type="similarity">
    <text evidence="2">Belongs to the DoxX family.</text>
</comment>
<evidence type="ECO:0000256" key="5">
    <source>
        <dbReference type="ARBA" id="ARBA00022989"/>
    </source>
</evidence>
<proteinExistence type="inferred from homology"/>
<dbReference type="PANTHER" id="PTHR33452">
    <property type="entry name" value="OXIDOREDUCTASE CATD-RELATED"/>
    <property type="match status" value="1"/>
</dbReference>
<dbReference type="Proteomes" id="UP000316545">
    <property type="component" value="Unassembled WGS sequence"/>
</dbReference>
<dbReference type="RefSeq" id="WP_145616594.1">
    <property type="nucleotide sequence ID" value="NZ_VITO01000005.1"/>
</dbReference>
<sequence>MTLPLTPTTATAKPAPIALALAIIHRLERFPRGLDALLWRLAAATVFWRSGQTKVTGFHINDTTFDLFRDEYKVPLVPPEVAAVLASITENLCAVLLVVGLASRLSAGALFGMTLVIEIFVYPESWPDHLLWSAVLVPIILRGPGVLSLDHLVRRRLDPVVGHNL</sequence>